<comment type="caution">
    <text evidence="1">The sequence shown here is derived from an EMBL/GenBank/DDBJ whole genome shotgun (WGS) entry which is preliminary data.</text>
</comment>
<dbReference type="SUPFAM" id="SSF109998">
    <property type="entry name" value="Triger factor/SurA peptide-binding domain-like"/>
    <property type="match status" value="1"/>
</dbReference>
<evidence type="ECO:0000313" key="1">
    <source>
        <dbReference type="EMBL" id="HEF64145.1"/>
    </source>
</evidence>
<protein>
    <submittedName>
        <fullName evidence="1">Uncharacterized protein</fullName>
    </submittedName>
</protein>
<accession>A0A7C2BEW6</accession>
<reference evidence="1" key="1">
    <citation type="journal article" date="2020" name="mSystems">
        <title>Genome- and Community-Level Interaction Insights into Carbon Utilization and Element Cycling Functions of Hydrothermarchaeota in Hydrothermal Sediment.</title>
        <authorList>
            <person name="Zhou Z."/>
            <person name="Liu Y."/>
            <person name="Xu W."/>
            <person name="Pan J."/>
            <person name="Luo Z.H."/>
            <person name="Li M."/>
        </authorList>
    </citation>
    <scope>NUCLEOTIDE SEQUENCE [LARGE SCALE GENOMIC DNA]</scope>
    <source>
        <strain evidence="1">SpSt-222</strain>
    </source>
</reference>
<name>A0A7C2BEW6_THERO</name>
<gene>
    <name evidence="1" type="ORF">ENP47_00810</name>
</gene>
<dbReference type="AlphaFoldDB" id="A0A7C2BEW6"/>
<organism evidence="1">
    <name type="scientific">Thermomicrobium roseum</name>
    <dbReference type="NCBI Taxonomy" id="500"/>
    <lineage>
        <taxon>Bacteria</taxon>
        <taxon>Pseudomonadati</taxon>
        <taxon>Thermomicrobiota</taxon>
        <taxon>Thermomicrobia</taxon>
        <taxon>Thermomicrobiales</taxon>
        <taxon>Thermomicrobiaceae</taxon>
        <taxon>Thermomicrobium</taxon>
    </lineage>
</organism>
<sequence>MRWQFALLLTLAGVLGFGLVSVVAALPGTVSGLDFVRRAADERRNGNTETVVLVNGRAITAAELAEMEQWVNANVSWMREAEKETTDTTQVALLRRTRELIERSGPRTVALARLIRDRALESAAIEHGVWPDEATIAERVARDRELAEQMKDPRLDTFVTTLGPAVYWERFYPGVVARELAQERLFEVVTGDELDLAARQKRWLTFERELVRAASIEVTDSEALGSASLEAAFAYLEEYWSLHSTQ</sequence>
<dbReference type="EMBL" id="DSJL01000001">
    <property type="protein sequence ID" value="HEF64145.1"/>
    <property type="molecule type" value="Genomic_DNA"/>
</dbReference>
<proteinExistence type="predicted"/>
<dbReference type="InterPro" id="IPR027304">
    <property type="entry name" value="Trigger_fact/SurA_dom_sf"/>
</dbReference>